<keyword evidence="4" id="KW-1185">Reference proteome</keyword>
<feature type="transmembrane region" description="Helical" evidence="2">
    <location>
        <begin position="62"/>
        <end position="82"/>
    </location>
</feature>
<organism evidence="3 4">
    <name type="scientific">Nostoc minutum NIES-26</name>
    <dbReference type="NCBI Taxonomy" id="1844469"/>
    <lineage>
        <taxon>Bacteria</taxon>
        <taxon>Bacillati</taxon>
        <taxon>Cyanobacteriota</taxon>
        <taxon>Cyanophyceae</taxon>
        <taxon>Nostocales</taxon>
        <taxon>Nostocaceae</taxon>
        <taxon>Nostoc</taxon>
    </lineage>
</organism>
<keyword evidence="2" id="KW-1133">Transmembrane helix</keyword>
<dbReference type="EMBL" id="LXQD01000308">
    <property type="protein sequence ID" value="RCJ26230.1"/>
    <property type="molecule type" value="Genomic_DNA"/>
</dbReference>
<dbReference type="AlphaFoldDB" id="A0A367QQZ8"/>
<evidence type="ECO:0000256" key="2">
    <source>
        <dbReference type="SAM" id="Phobius"/>
    </source>
</evidence>
<accession>A0A367QQZ8</accession>
<gene>
    <name evidence="3" type="ORF">A6770_26445</name>
</gene>
<name>A0A367QQZ8_9NOSO</name>
<dbReference type="Pfam" id="PF14362">
    <property type="entry name" value="DUF4407"/>
    <property type="match status" value="1"/>
</dbReference>
<evidence type="ECO:0008006" key="5">
    <source>
        <dbReference type="Google" id="ProtNLM"/>
    </source>
</evidence>
<feature type="transmembrane region" description="Helical" evidence="2">
    <location>
        <begin position="37"/>
        <end position="56"/>
    </location>
</feature>
<proteinExistence type="predicted"/>
<protein>
    <recommendedName>
        <fullName evidence="5">DUF4407 domain-containing protein</fullName>
    </recommendedName>
</protein>
<keyword evidence="2" id="KW-0812">Transmembrane</keyword>
<sequence length="201" mass="22562">MQHDERNLDLDFLLYCAGANKQILSRKDCQTEVNKQAAIRAIVCLTALTATLSGSYAFYTVFASKAIAPALGSFWGLVIFHLDRVFILSAKKKKNDFFGQMKVLIPRLILVGFLGVTVSKPLELKIFETNITEEITREMEAIQAQIKNNEKEIAQNKNRFVNQPPQTVGLSKQLEILEELAANDPTIGKISLFIILLFVMI</sequence>
<reference evidence="3" key="1">
    <citation type="submission" date="2016-04" db="EMBL/GenBank/DDBJ databases">
        <authorList>
            <person name="Tabuchi Yagui T.R."/>
        </authorList>
    </citation>
    <scope>NUCLEOTIDE SEQUENCE [LARGE SCALE GENOMIC DNA]</scope>
    <source>
        <strain evidence="3">NIES-26</strain>
    </source>
</reference>
<evidence type="ECO:0000256" key="1">
    <source>
        <dbReference type="SAM" id="Coils"/>
    </source>
</evidence>
<keyword evidence="2" id="KW-0472">Membrane</keyword>
<dbReference type="Proteomes" id="UP000252107">
    <property type="component" value="Unassembled WGS sequence"/>
</dbReference>
<feature type="coiled-coil region" evidence="1">
    <location>
        <begin position="132"/>
        <end position="159"/>
    </location>
</feature>
<dbReference type="InterPro" id="IPR025519">
    <property type="entry name" value="DUF4407"/>
</dbReference>
<evidence type="ECO:0000313" key="3">
    <source>
        <dbReference type="EMBL" id="RCJ26230.1"/>
    </source>
</evidence>
<keyword evidence="1" id="KW-0175">Coiled coil</keyword>
<evidence type="ECO:0000313" key="4">
    <source>
        <dbReference type="Proteomes" id="UP000252107"/>
    </source>
</evidence>
<comment type="caution">
    <text evidence="3">The sequence shown here is derived from an EMBL/GenBank/DDBJ whole genome shotgun (WGS) entry which is preliminary data.</text>
</comment>